<comment type="caution">
    <text evidence="10">The sequence shown here is derived from an EMBL/GenBank/DDBJ whole genome shotgun (WGS) entry which is preliminary data.</text>
</comment>
<sequence length="171" mass="18254">MPDSATHISNDEQGMQLALAEAQRAYDAGEVPVGAVVVLDGKVIGRGFNQPITSLDPSAHAEMVAVRDAARNIGNYRLPGATLYVTVEPCTMCTGLLIHSRIARLVYGATEPKAGAVESALQLPAQPFYNHVMEIEGGVLAEQCSAMMSSFFAMRREAKKRLKQAVPPAAD</sequence>
<feature type="binding site" evidence="8">
    <location>
        <position position="60"/>
    </location>
    <ligand>
        <name>Zn(2+)</name>
        <dbReference type="ChEBI" id="CHEBI:29105"/>
        <note>catalytic</note>
    </ligand>
</feature>
<proteinExistence type="inferred from homology"/>
<feature type="domain" description="CMP/dCMP-type deaminase" evidence="9">
    <location>
        <begin position="9"/>
        <end position="118"/>
    </location>
</feature>
<comment type="subunit">
    <text evidence="2 8">Homodimer.</text>
</comment>
<evidence type="ECO:0000256" key="6">
    <source>
        <dbReference type="ARBA" id="ARBA00022833"/>
    </source>
</evidence>
<dbReference type="InterPro" id="IPR016193">
    <property type="entry name" value="Cytidine_deaminase-like"/>
</dbReference>
<dbReference type="Gene3D" id="3.40.140.10">
    <property type="entry name" value="Cytidine Deaminase, domain 2"/>
    <property type="match status" value="1"/>
</dbReference>
<dbReference type="InterPro" id="IPR016192">
    <property type="entry name" value="APOBEC/CMP_deaminase_Zn-bd"/>
</dbReference>
<keyword evidence="3 8" id="KW-0819">tRNA processing</keyword>
<reference evidence="10" key="2">
    <citation type="submission" date="2022-08" db="EMBL/GenBank/DDBJ databases">
        <authorList>
            <person name="Dong C."/>
        </authorList>
    </citation>
    <scope>NUCLEOTIDE SEQUENCE</scope>
    <source>
        <strain evidence="10">59MF3M-4</strain>
    </source>
</reference>
<feature type="active site" description="Proton donor" evidence="8">
    <location>
        <position position="62"/>
    </location>
</feature>
<dbReference type="RefSeq" id="WP_260974548.1">
    <property type="nucleotide sequence ID" value="NZ_JAOANI010000002.1"/>
</dbReference>
<evidence type="ECO:0000256" key="1">
    <source>
        <dbReference type="ARBA" id="ARBA00010669"/>
    </source>
</evidence>
<keyword evidence="5 8" id="KW-0378">Hydrolase</keyword>
<evidence type="ECO:0000313" key="10">
    <source>
        <dbReference type="EMBL" id="MCT7357615.1"/>
    </source>
</evidence>
<dbReference type="GO" id="GO:0002100">
    <property type="term" value="P:tRNA wobble adenosine to inosine editing"/>
    <property type="evidence" value="ECO:0007669"/>
    <property type="project" value="UniProtKB-UniRule"/>
</dbReference>
<name>A0A9X2WC18_9GAMM</name>
<comment type="catalytic activity">
    <reaction evidence="7 8">
        <text>adenosine(34) in tRNA + H2O + H(+) = inosine(34) in tRNA + NH4(+)</text>
        <dbReference type="Rhea" id="RHEA:43168"/>
        <dbReference type="Rhea" id="RHEA-COMP:10373"/>
        <dbReference type="Rhea" id="RHEA-COMP:10374"/>
        <dbReference type="ChEBI" id="CHEBI:15377"/>
        <dbReference type="ChEBI" id="CHEBI:15378"/>
        <dbReference type="ChEBI" id="CHEBI:28938"/>
        <dbReference type="ChEBI" id="CHEBI:74411"/>
        <dbReference type="ChEBI" id="CHEBI:82852"/>
        <dbReference type="EC" id="3.5.4.33"/>
    </reaction>
</comment>
<dbReference type="InterPro" id="IPR028883">
    <property type="entry name" value="tRNA_aden_deaminase"/>
</dbReference>
<evidence type="ECO:0000259" key="9">
    <source>
        <dbReference type="PROSITE" id="PS51747"/>
    </source>
</evidence>
<evidence type="ECO:0000256" key="2">
    <source>
        <dbReference type="ARBA" id="ARBA00011738"/>
    </source>
</evidence>
<evidence type="ECO:0000256" key="3">
    <source>
        <dbReference type="ARBA" id="ARBA00022694"/>
    </source>
</evidence>
<dbReference type="PANTHER" id="PTHR11079:SF202">
    <property type="entry name" value="TRNA-SPECIFIC ADENOSINE DEAMINASE"/>
    <property type="match status" value="1"/>
</dbReference>
<keyword evidence="4 8" id="KW-0479">Metal-binding</keyword>
<dbReference type="Pfam" id="PF00383">
    <property type="entry name" value="dCMP_cyt_deam_1"/>
    <property type="match status" value="1"/>
</dbReference>
<keyword evidence="6 8" id="KW-0862">Zinc</keyword>
<dbReference type="GO" id="GO:0052717">
    <property type="term" value="F:tRNA-specific adenosine-34 deaminase activity"/>
    <property type="evidence" value="ECO:0007669"/>
    <property type="project" value="UniProtKB-UniRule"/>
</dbReference>
<organism evidence="10 11">
    <name type="scientific">Thalassolituus pacificus</name>
    <dbReference type="NCBI Taxonomy" id="2975440"/>
    <lineage>
        <taxon>Bacteria</taxon>
        <taxon>Pseudomonadati</taxon>
        <taxon>Pseudomonadota</taxon>
        <taxon>Gammaproteobacteria</taxon>
        <taxon>Oceanospirillales</taxon>
        <taxon>Oceanospirillaceae</taxon>
        <taxon>Thalassolituus</taxon>
    </lineage>
</organism>
<evidence type="ECO:0000256" key="4">
    <source>
        <dbReference type="ARBA" id="ARBA00022723"/>
    </source>
</evidence>
<dbReference type="AlphaFoldDB" id="A0A9X2WC18"/>
<protein>
    <recommendedName>
        <fullName evidence="8">tRNA-specific adenosine deaminase</fullName>
        <ecNumber evidence="8">3.5.4.33</ecNumber>
    </recommendedName>
</protein>
<dbReference type="EC" id="3.5.4.33" evidence="8"/>
<comment type="cofactor">
    <cofactor evidence="8">
        <name>Zn(2+)</name>
        <dbReference type="ChEBI" id="CHEBI:29105"/>
    </cofactor>
    <text evidence="8">Binds 1 zinc ion per subunit.</text>
</comment>
<dbReference type="FunFam" id="3.40.140.10:FF:000005">
    <property type="entry name" value="tRNA-specific adenosine deaminase"/>
    <property type="match status" value="1"/>
</dbReference>
<dbReference type="PANTHER" id="PTHR11079">
    <property type="entry name" value="CYTOSINE DEAMINASE FAMILY MEMBER"/>
    <property type="match status" value="1"/>
</dbReference>
<evidence type="ECO:0000256" key="8">
    <source>
        <dbReference type="HAMAP-Rule" id="MF_00972"/>
    </source>
</evidence>
<keyword evidence="11" id="KW-1185">Reference proteome</keyword>
<dbReference type="CDD" id="cd01285">
    <property type="entry name" value="nucleoside_deaminase"/>
    <property type="match status" value="1"/>
</dbReference>
<reference evidence="10" key="1">
    <citation type="journal article" date="2022" name="Front. Microbiol.">
        <title>Genome-based taxonomic rearrangement of Oceanobacter-related bacteria including the description of Thalassolituus hydrocarbonoclasticus sp. nov. and Thalassolituus pacificus sp. nov. and emended description of the genus Thalassolituus.</title>
        <authorList>
            <person name="Dong C."/>
            <person name="Wei L."/>
            <person name="Wang J."/>
            <person name="Lai Q."/>
            <person name="Huang Z."/>
            <person name="Shao Z."/>
        </authorList>
    </citation>
    <scope>NUCLEOTIDE SEQUENCE</scope>
    <source>
        <strain evidence="10">59MF3M-4</strain>
    </source>
</reference>
<dbReference type="NCBIfam" id="NF008113">
    <property type="entry name" value="PRK10860.1"/>
    <property type="match status" value="1"/>
</dbReference>
<accession>A0A9X2WC18</accession>
<dbReference type="InterPro" id="IPR002125">
    <property type="entry name" value="CMP_dCMP_dom"/>
</dbReference>
<dbReference type="Proteomes" id="UP001147830">
    <property type="component" value="Unassembled WGS sequence"/>
</dbReference>
<dbReference type="PROSITE" id="PS51747">
    <property type="entry name" value="CYT_DCMP_DEAMINASES_2"/>
    <property type="match status" value="1"/>
</dbReference>
<gene>
    <name evidence="8 10" type="primary">tadA</name>
    <name evidence="10" type="ORF">NYR02_01075</name>
</gene>
<dbReference type="GO" id="GO:0008270">
    <property type="term" value="F:zinc ion binding"/>
    <property type="evidence" value="ECO:0007669"/>
    <property type="project" value="UniProtKB-UniRule"/>
</dbReference>
<dbReference type="PROSITE" id="PS00903">
    <property type="entry name" value="CYT_DCMP_DEAMINASES_1"/>
    <property type="match status" value="1"/>
</dbReference>
<comment type="function">
    <text evidence="8">Catalyzes the deamination of adenosine to inosine at the wobble position 34 of tRNA(Arg2).</text>
</comment>
<evidence type="ECO:0000256" key="5">
    <source>
        <dbReference type="ARBA" id="ARBA00022801"/>
    </source>
</evidence>
<dbReference type="SUPFAM" id="SSF53927">
    <property type="entry name" value="Cytidine deaminase-like"/>
    <property type="match status" value="1"/>
</dbReference>
<comment type="similarity">
    <text evidence="1">Belongs to the cytidine and deoxycytidylate deaminase family. ADAT2 subfamily.</text>
</comment>
<feature type="binding site" evidence="8">
    <location>
        <position position="93"/>
    </location>
    <ligand>
        <name>Zn(2+)</name>
        <dbReference type="ChEBI" id="CHEBI:29105"/>
        <note>catalytic</note>
    </ligand>
</feature>
<evidence type="ECO:0000256" key="7">
    <source>
        <dbReference type="ARBA" id="ARBA00048045"/>
    </source>
</evidence>
<feature type="binding site" evidence="8">
    <location>
        <position position="90"/>
    </location>
    <ligand>
        <name>Zn(2+)</name>
        <dbReference type="ChEBI" id="CHEBI:29105"/>
        <note>catalytic</note>
    </ligand>
</feature>
<dbReference type="HAMAP" id="MF_00972">
    <property type="entry name" value="tRNA_aden_deaminase"/>
    <property type="match status" value="1"/>
</dbReference>
<dbReference type="EMBL" id="JAOANI010000002">
    <property type="protein sequence ID" value="MCT7357615.1"/>
    <property type="molecule type" value="Genomic_DNA"/>
</dbReference>
<evidence type="ECO:0000313" key="11">
    <source>
        <dbReference type="Proteomes" id="UP001147830"/>
    </source>
</evidence>